<evidence type="ECO:0000256" key="1">
    <source>
        <dbReference type="ARBA" id="ARBA00009254"/>
    </source>
</evidence>
<dbReference type="GO" id="GO:0006412">
    <property type="term" value="P:translation"/>
    <property type="evidence" value="ECO:0007669"/>
    <property type="project" value="UniProtKB-UniRule"/>
</dbReference>
<dbReference type="Gene3D" id="1.10.287.310">
    <property type="match status" value="1"/>
</dbReference>
<dbReference type="GO" id="GO:1990904">
    <property type="term" value="C:ribonucleoprotein complex"/>
    <property type="evidence" value="ECO:0007669"/>
    <property type="project" value="UniProtKB-KW"/>
</dbReference>
<dbReference type="EMBL" id="VMGN01000001">
    <property type="protein sequence ID" value="TSC95284.1"/>
    <property type="molecule type" value="Genomic_DNA"/>
</dbReference>
<dbReference type="AlphaFoldDB" id="A0A554LR23"/>
<dbReference type="GO" id="GO:0003735">
    <property type="term" value="F:structural constituent of ribosome"/>
    <property type="evidence" value="ECO:0007669"/>
    <property type="project" value="InterPro"/>
</dbReference>
<proteinExistence type="inferred from homology"/>
<dbReference type="InterPro" id="IPR001854">
    <property type="entry name" value="Ribosomal_uL29"/>
</dbReference>
<sequence>MKDESSKNLKNLSKDDLIKSLRDTRSKVFQIRVEIANRNFKNIANISKYKKNIARAMTLLNQNKSTTDERK</sequence>
<dbReference type="GO" id="GO:0005840">
    <property type="term" value="C:ribosome"/>
    <property type="evidence" value="ECO:0007669"/>
    <property type="project" value="UniProtKB-KW"/>
</dbReference>
<dbReference type="SUPFAM" id="SSF46561">
    <property type="entry name" value="Ribosomal protein L29 (L29p)"/>
    <property type="match status" value="1"/>
</dbReference>
<reference evidence="6 7" key="1">
    <citation type="submission" date="2017-07" db="EMBL/GenBank/DDBJ databases">
        <title>Mechanisms for carbon and nitrogen cycling indicate functional differentiation within the Candidate Phyla Radiation.</title>
        <authorList>
            <person name="Danczak R.E."/>
            <person name="Johnston M.D."/>
            <person name="Kenah C."/>
            <person name="Slattery M."/>
            <person name="Wrighton K.C."/>
            <person name="Wilkins M.J."/>
        </authorList>
    </citation>
    <scope>NUCLEOTIDE SEQUENCE [LARGE SCALE GENOMIC DNA]</scope>
    <source>
        <strain evidence="6">Athens1014_28</strain>
    </source>
</reference>
<evidence type="ECO:0000256" key="3">
    <source>
        <dbReference type="ARBA" id="ARBA00023274"/>
    </source>
</evidence>
<comment type="caution">
    <text evidence="6">The sequence shown here is derived from an EMBL/GenBank/DDBJ whole genome shotgun (WGS) entry which is preliminary data.</text>
</comment>
<organism evidence="6 7">
    <name type="scientific">Candidatus Berkelbacteria bacterium Athens1014_28</name>
    <dbReference type="NCBI Taxonomy" id="2017145"/>
    <lineage>
        <taxon>Bacteria</taxon>
        <taxon>Candidatus Berkelbacteria</taxon>
    </lineage>
</organism>
<accession>A0A554LR23</accession>
<evidence type="ECO:0000313" key="7">
    <source>
        <dbReference type="Proteomes" id="UP000316495"/>
    </source>
</evidence>
<name>A0A554LR23_9BACT</name>
<dbReference type="NCBIfam" id="TIGR00012">
    <property type="entry name" value="L29"/>
    <property type="match status" value="1"/>
</dbReference>
<protein>
    <recommendedName>
        <fullName evidence="4 5">Large ribosomal subunit protein uL29</fullName>
    </recommendedName>
</protein>
<dbReference type="Pfam" id="PF00831">
    <property type="entry name" value="Ribosomal_L29"/>
    <property type="match status" value="1"/>
</dbReference>
<keyword evidence="2 5" id="KW-0689">Ribosomal protein</keyword>
<evidence type="ECO:0000313" key="6">
    <source>
        <dbReference type="EMBL" id="TSC95284.1"/>
    </source>
</evidence>
<dbReference type="InterPro" id="IPR036049">
    <property type="entry name" value="Ribosomal_uL29_sf"/>
</dbReference>
<gene>
    <name evidence="5" type="primary">rpmC</name>
    <name evidence="6" type="ORF">Athens101428_12</name>
</gene>
<keyword evidence="3 5" id="KW-0687">Ribonucleoprotein</keyword>
<dbReference type="HAMAP" id="MF_00374">
    <property type="entry name" value="Ribosomal_uL29"/>
    <property type="match status" value="1"/>
</dbReference>
<evidence type="ECO:0000256" key="2">
    <source>
        <dbReference type="ARBA" id="ARBA00022980"/>
    </source>
</evidence>
<dbReference type="Proteomes" id="UP000316495">
    <property type="component" value="Unassembled WGS sequence"/>
</dbReference>
<evidence type="ECO:0000256" key="4">
    <source>
        <dbReference type="ARBA" id="ARBA00035204"/>
    </source>
</evidence>
<comment type="similarity">
    <text evidence="1 5">Belongs to the universal ribosomal protein uL29 family.</text>
</comment>
<evidence type="ECO:0000256" key="5">
    <source>
        <dbReference type="HAMAP-Rule" id="MF_00374"/>
    </source>
</evidence>